<accession>A0AC61R463</accession>
<evidence type="ECO:0000313" key="1">
    <source>
        <dbReference type="EMBL" id="TGY64421.1"/>
    </source>
</evidence>
<reference evidence="1" key="1">
    <citation type="submission" date="2019-04" db="EMBL/GenBank/DDBJ databases">
        <title>Microbes associate with the intestines of laboratory mice.</title>
        <authorList>
            <person name="Navarre W."/>
            <person name="Wong E."/>
            <person name="Huang K."/>
            <person name="Tropini C."/>
            <person name="Ng K."/>
            <person name="Yu B."/>
        </authorList>
    </citation>
    <scope>NUCLEOTIDE SEQUENCE</scope>
    <source>
        <strain evidence="1">NM09_H32</strain>
    </source>
</reference>
<evidence type="ECO:0000313" key="2">
    <source>
        <dbReference type="Proteomes" id="UP000308836"/>
    </source>
</evidence>
<dbReference type="EMBL" id="SRYG01000041">
    <property type="protein sequence ID" value="TGY64421.1"/>
    <property type="molecule type" value="Genomic_DNA"/>
</dbReference>
<protein>
    <submittedName>
        <fullName evidence="1">Uncharacterized protein</fullName>
    </submittedName>
</protein>
<dbReference type="Proteomes" id="UP000308836">
    <property type="component" value="Unassembled WGS sequence"/>
</dbReference>
<comment type="caution">
    <text evidence="1">The sequence shown here is derived from an EMBL/GenBank/DDBJ whole genome shotgun (WGS) entry which is preliminary data.</text>
</comment>
<keyword evidence="2" id="KW-1185">Reference proteome</keyword>
<sequence>MEKRIEMVKSMLTRENLLKIFKSFGIQKGMLVLVETNGSLESYIAGGEQMVIEVLKEMLGNQGCIIAPSFTFDTLDPSTEGIYRYEYPCWEEIRESILGFDKKISQSQDSFANQMLRNPESARSSHPVYSFVFLGRHEESWLKQKNNYPISLDSVFEGLKNKKLGVLSFDKSLMENCVFYALCRKKEDEEVFMLRAYKKRGREKEVHTFLMNQPSFSKIQAVLNEKEICKEAGEGYEISYFALDKCPEINAAASKKMDSSSGPKRPN</sequence>
<name>A0AC61R463_9FIRM</name>
<proteinExistence type="predicted"/>
<gene>
    <name evidence="1" type="ORF">E5336_12035</name>
</gene>
<organism evidence="1 2">
    <name type="scientific">Dubosiella muris</name>
    <dbReference type="NCBI Taxonomy" id="3038133"/>
    <lineage>
        <taxon>Bacteria</taxon>
        <taxon>Bacillati</taxon>
        <taxon>Bacillota</taxon>
        <taxon>Erysipelotrichia</taxon>
        <taxon>Erysipelotrichales</taxon>
        <taxon>Erysipelotrichaceae</taxon>
        <taxon>Dubosiella</taxon>
    </lineage>
</organism>